<dbReference type="PANTHER" id="PTHR32385">
    <property type="entry name" value="MANNOSYL PHOSPHORYLINOSITOL CERAMIDE SYNTHASE"/>
    <property type="match status" value="1"/>
</dbReference>
<dbReference type="InterPro" id="IPR029044">
    <property type="entry name" value="Nucleotide-diphossugar_trans"/>
</dbReference>
<dbReference type="GO" id="GO:0016020">
    <property type="term" value="C:membrane"/>
    <property type="evidence" value="ECO:0007669"/>
    <property type="project" value="GOC"/>
</dbReference>
<accession>A0A6C0I1I5</accession>
<dbReference type="EMBL" id="MN740065">
    <property type="protein sequence ID" value="QHT86217.1"/>
    <property type="molecule type" value="Genomic_DNA"/>
</dbReference>
<dbReference type="InterPro" id="IPR051706">
    <property type="entry name" value="Glycosyltransferase_domain"/>
</dbReference>
<proteinExistence type="predicted"/>
<dbReference type="PANTHER" id="PTHR32385:SF22">
    <property type="entry name" value="MANNOSYL PHOSPHORYLINOSITOL CERAMIDE SYNTHASE SUR1"/>
    <property type="match status" value="1"/>
</dbReference>
<name>A0A6C0I1I5_9ZZZZ</name>
<reference evidence="1" key="1">
    <citation type="journal article" date="2020" name="Nature">
        <title>Giant virus diversity and host interactions through global metagenomics.</title>
        <authorList>
            <person name="Schulz F."/>
            <person name="Roux S."/>
            <person name="Paez-Espino D."/>
            <person name="Jungbluth S."/>
            <person name="Walsh D.A."/>
            <person name="Denef V.J."/>
            <person name="McMahon K.D."/>
            <person name="Konstantinidis K.T."/>
            <person name="Eloe-Fadrosh E.A."/>
            <person name="Kyrpides N.C."/>
            <person name="Woyke T."/>
        </authorList>
    </citation>
    <scope>NUCLEOTIDE SEQUENCE</scope>
    <source>
        <strain evidence="1">GVMAG-M-3300023184-186</strain>
    </source>
</reference>
<dbReference type="GO" id="GO:0000030">
    <property type="term" value="F:mannosyltransferase activity"/>
    <property type="evidence" value="ECO:0007669"/>
    <property type="project" value="TreeGrafter"/>
</dbReference>
<dbReference type="SUPFAM" id="SSF53448">
    <property type="entry name" value="Nucleotide-diphospho-sugar transferases"/>
    <property type="match status" value="1"/>
</dbReference>
<protein>
    <recommendedName>
        <fullName evidence="2">Capsular polysaccharide synthesis protein</fullName>
    </recommendedName>
</protein>
<dbReference type="AlphaFoldDB" id="A0A6C0I1I5"/>
<evidence type="ECO:0008006" key="2">
    <source>
        <dbReference type="Google" id="ProtNLM"/>
    </source>
</evidence>
<dbReference type="GO" id="GO:0051999">
    <property type="term" value="P:mannosyl-inositol phosphorylceramide biosynthetic process"/>
    <property type="evidence" value="ECO:0007669"/>
    <property type="project" value="TreeGrafter"/>
</dbReference>
<sequence length="318" mass="37926">MKKKYLYLFGLIILIILLLIIYFCCTRAYASNLNSISEKFTQRQIEIKDNEPFDYTNYIFPKIIWVYWDSIKDIPLCIQNVWKNNYNIIKTWKVNFLSNDTLSQYIPNEAMPSFKKLVIAQKADWIRVYLLEHYGGCWCDAGIIINDENALTRMRDQSIKQQSLFTGFYFKTRTSDNNIFSFVENWFIMAPKFSTIIKLWRQEFEKAINMGFTNYRKKISKNKSLNLEKIFNQKYPRDTYLTQQACFYNISEDFSDELLNHMILYLAEDSMFKLQDGCGWDRKCIHKRLDSDLSVKKIPFIKLVTDDRKGFNLANYPP</sequence>
<dbReference type="Gene3D" id="3.90.550.20">
    <property type="match status" value="1"/>
</dbReference>
<dbReference type="Pfam" id="PF05704">
    <property type="entry name" value="Caps_synth"/>
    <property type="match status" value="1"/>
</dbReference>
<organism evidence="1">
    <name type="scientific">viral metagenome</name>
    <dbReference type="NCBI Taxonomy" id="1070528"/>
    <lineage>
        <taxon>unclassified sequences</taxon>
        <taxon>metagenomes</taxon>
        <taxon>organismal metagenomes</taxon>
    </lineage>
</organism>
<dbReference type="InterPro" id="IPR008441">
    <property type="entry name" value="AfumC-like_glycosyl_Trfase"/>
</dbReference>
<evidence type="ECO:0000313" key="1">
    <source>
        <dbReference type="EMBL" id="QHT86217.1"/>
    </source>
</evidence>